<accession>C7NFZ6</accession>
<reference evidence="2 3" key="1">
    <citation type="journal article" date="2009" name="Stand. Genomic Sci.">
        <title>Complete genome sequence of Kytococcus sedentarius type strain (541).</title>
        <authorList>
            <person name="Sims D."/>
            <person name="Brettin T."/>
            <person name="Detter J.C."/>
            <person name="Han C."/>
            <person name="Lapidus A."/>
            <person name="Copeland A."/>
            <person name="Glavina Del Rio T."/>
            <person name="Nolan M."/>
            <person name="Chen F."/>
            <person name="Lucas S."/>
            <person name="Tice H."/>
            <person name="Cheng J.F."/>
            <person name="Bruce D."/>
            <person name="Goodwin L."/>
            <person name="Pitluck S."/>
            <person name="Ovchinnikova G."/>
            <person name="Pati A."/>
            <person name="Ivanova N."/>
            <person name="Mavrommatis K."/>
            <person name="Chen A."/>
            <person name="Palaniappan K."/>
            <person name="D'haeseleer P."/>
            <person name="Chain P."/>
            <person name="Bristow J."/>
            <person name="Eisen J.A."/>
            <person name="Markowitz V."/>
            <person name="Hugenholtz P."/>
            <person name="Schneider S."/>
            <person name="Goker M."/>
            <person name="Pukall R."/>
            <person name="Kyrpides N.C."/>
            <person name="Klenk H.P."/>
        </authorList>
    </citation>
    <scope>NUCLEOTIDE SEQUENCE [LARGE SCALE GENOMIC DNA]</scope>
    <source>
        <strain evidence="3">ATCC 14392 / DSM 20547 / JCM 11482 / CCUG 33030 / NBRC 15357 / NCTC 11040 / CCM 314 / 541</strain>
    </source>
</reference>
<dbReference type="InterPro" id="IPR011990">
    <property type="entry name" value="TPR-like_helical_dom_sf"/>
</dbReference>
<sequence length="346" mass="36515">MSNQPFSRASLHGAVDLSGMKQQQMQAAMSGGQQPGAGAPQQGGTAGQPAPAGGDPRSTVVAVDLDSFGEVLQDSAVVPAVLVLWSPQIPGALEYVQMMERLAIEFEGRFRLATGNVVAQPEMLQAFQIPELPEAMTIAVMMGQPMPLYAGVQPEEEVRAVMQNLLQAAAQNGVTGRAQPGVSGSVSEAGTQGEQPGGQEQPEQPVEEPLSPHVQAAYDAIDAGDFAAAVAAFDARLAEEPGDEEARLGRQQVVLLERAGSLDATAVREAAAKDATDIEAQMQAADLDLMGGHVEDAFARLIDTVKVTTDEDRDAVRERLLELFEMVGSSDPRVRTARSQLMSALF</sequence>
<gene>
    <name evidence="2" type="ordered locus">Ksed_09500</name>
</gene>
<dbReference type="RefSeq" id="WP_012802410.1">
    <property type="nucleotide sequence ID" value="NC_013169.1"/>
</dbReference>
<feature type="region of interest" description="Disordered" evidence="1">
    <location>
        <begin position="22"/>
        <end position="58"/>
    </location>
</feature>
<dbReference type="Pfam" id="PF14561">
    <property type="entry name" value="TPR_20"/>
    <property type="match status" value="1"/>
</dbReference>
<dbReference type="eggNOG" id="COG3118">
    <property type="taxonomic scope" value="Bacteria"/>
</dbReference>
<keyword evidence="3" id="KW-1185">Reference proteome</keyword>
<dbReference type="EMBL" id="CP001686">
    <property type="protein sequence ID" value="ACV05996.1"/>
    <property type="molecule type" value="Genomic_DNA"/>
</dbReference>
<feature type="region of interest" description="Disordered" evidence="1">
    <location>
        <begin position="174"/>
        <end position="210"/>
    </location>
</feature>
<dbReference type="InterPro" id="IPR036249">
    <property type="entry name" value="Thioredoxin-like_sf"/>
</dbReference>
<dbReference type="KEGG" id="kse:Ksed_09500"/>
<protein>
    <submittedName>
        <fullName evidence="2">Thioredoxin domain-containing protein</fullName>
    </submittedName>
</protein>
<proteinExistence type="predicted"/>
<dbReference type="SUPFAM" id="SSF52833">
    <property type="entry name" value="Thioredoxin-like"/>
    <property type="match status" value="1"/>
</dbReference>
<dbReference type="Gene3D" id="3.40.30.10">
    <property type="entry name" value="Glutaredoxin"/>
    <property type="match status" value="1"/>
</dbReference>
<evidence type="ECO:0000256" key="1">
    <source>
        <dbReference type="SAM" id="MobiDB-lite"/>
    </source>
</evidence>
<organism evidence="2 3">
    <name type="scientific">Kytococcus sedentarius (strain ATCC 14392 / DSM 20547 / JCM 11482 / CCUG 33030 / NBRC 15357 / NCTC 11040 / CCM 314 / 541)</name>
    <name type="common">Micrococcus sedentarius</name>
    <dbReference type="NCBI Taxonomy" id="478801"/>
    <lineage>
        <taxon>Bacteria</taxon>
        <taxon>Bacillati</taxon>
        <taxon>Actinomycetota</taxon>
        <taxon>Actinomycetes</taxon>
        <taxon>Micrococcales</taxon>
        <taxon>Kytococcaceae</taxon>
        <taxon>Kytococcus</taxon>
    </lineage>
</organism>
<dbReference type="HOGENOM" id="CLU_046120_0_0_11"/>
<dbReference type="STRING" id="478801.Ksed_09500"/>
<evidence type="ECO:0000313" key="3">
    <source>
        <dbReference type="Proteomes" id="UP000006666"/>
    </source>
</evidence>
<feature type="compositionally biased region" description="Low complexity" evidence="1">
    <location>
        <begin position="22"/>
        <end position="54"/>
    </location>
</feature>
<dbReference type="Proteomes" id="UP000006666">
    <property type="component" value="Chromosome"/>
</dbReference>
<dbReference type="Gene3D" id="1.25.40.10">
    <property type="entry name" value="Tetratricopeptide repeat domain"/>
    <property type="match status" value="1"/>
</dbReference>
<evidence type="ECO:0000313" key="2">
    <source>
        <dbReference type="EMBL" id="ACV05996.1"/>
    </source>
</evidence>
<feature type="compositionally biased region" description="Low complexity" evidence="1">
    <location>
        <begin position="190"/>
        <end position="209"/>
    </location>
</feature>
<dbReference type="AlphaFoldDB" id="C7NFZ6"/>
<name>C7NFZ6_KYTSD</name>